<dbReference type="HOGENOM" id="CLU_2108488_0_0_1"/>
<protein>
    <submittedName>
        <fullName evidence="2">Uncharacterized protein</fullName>
    </submittedName>
</protein>
<dbReference type="Proteomes" id="UP000006701">
    <property type="component" value="Unassembled WGS sequence"/>
</dbReference>
<evidence type="ECO:0000313" key="3">
    <source>
        <dbReference type="Proteomes" id="UP000006701"/>
    </source>
</evidence>
<evidence type="ECO:0000256" key="1">
    <source>
        <dbReference type="SAM" id="MobiDB-lite"/>
    </source>
</evidence>
<keyword evidence="3" id="KW-1185">Reference proteome</keyword>
<reference evidence="2 3" key="1">
    <citation type="journal article" date="2008" name="PLoS Genet.">
        <title>Genomic islands in the pathogenic filamentous fungus Aspergillus fumigatus.</title>
        <authorList>
            <person name="Fedorova N.D."/>
            <person name="Khaldi N."/>
            <person name="Joardar V.S."/>
            <person name="Maiti R."/>
            <person name="Amedeo P."/>
            <person name="Anderson M.J."/>
            <person name="Crabtree J."/>
            <person name="Silva J.C."/>
            <person name="Badger J.H."/>
            <person name="Albarraq A."/>
            <person name="Angiuoli S."/>
            <person name="Bussey H."/>
            <person name="Bowyer P."/>
            <person name="Cotty P.J."/>
            <person name="Dyer P.S."/>
            <person name="Egan A."/>
            <person name="Galens K."/>
            <person name="Fraser-Liggett C.M."/>
            <person name="Haas B.J."/>
            <person name="Inman J.M."/>
            <person name="Kent R."/>
            <person name="Lemieux S."/>
            <person name="Malavazi I."/>
            <person name="Orvis J."/>
            <person name="Roemer T."/>
            <person name="Ronning C.M."/>
            <person name="Sundaram J.P."/>
            <person name="Sutton G."/>
            <person name="Turner G."/>
            <person name="Venter J.C."/>
            <person name="White O.R."/>
            <person name="Whitty B.R."/>
            <person name="Youngman P."/>
            <person name="Wolfe K.H."/>
            <person name="Goldman G.H."/>
            <person name="Wortman J.R."/>
            <person name="Jiang B."/>
            <person name="Denning D.W."/>
            <person name="Nierman W.C."/>
        </authorList>
    </citation>
    <scope>NUCLEOTIDE SEQUENCE [LARGE SCALE GENOMIC DNA]</scope>
    <source>
        <strain evidence="3">ATCC 1007 / CBS 513.65 / DSM 816 / NCTC 3887 / NRRL 1</strain>
    </source>
</reference>
<dbReference type="AlphaFoldDB" id="A1CHJ9"/>
<name>A1CHJ9_ASPCL</name>
<evidence type="ECO:0000313" key="2">
    <source>
        <dbReference type="EMBL" id="EAW10354.1"/>
    </source>
</evidence>
<dbReference type="RefSeq" id="XP_001271780.1">
    <property type="nucleotide sequence ID" value="XM_001271779.1"/>
</dbReference>
<proteinExistence type="predicted"/>
<accession>A1CHJ9</accession>
<dbReference type="KEGG" id="act:ACLA_048230"/>
<organism evidence="2 3">
    <name type="scientific">Aspergillus clavatus (strain ATCC 1007 / CBS 513.65 / DSM 816 / NCTC 3887 / NRRL 1 / QM 1276 / 107)</name>
    <dbReference type="NCBI Taxonomy" id="344612"/>
    <lineage>
        <taxon>Eukaryota</taxon>
        <taxon>Fungi</taxon>
        <taxon>Dikarya</taxon>
        <taxon>Ascomycota</taxon>
        <taxon>Pezizomycotina</taxon>
        <taxon>Eurotiomycetes</taxon>
        <taxon>Eurotiomycetidae</taxon>
        <taxon>Eurotiales</taxon>
        <taxon>Aspergillaceae</taxon>
        <taxon>Aspergillus</taxon>
        <taxon>Aspergillus subgen. Fumigati</taxon>
    </lineage>
</organism>
<dbReference type="VEuPathDB" id="FungiDB:ACLA_048230"/>
<sequence>MDRSGPEGDNDGKSEVGFEEALCVVDAHLTRIRAMTMKTTTAPSFNIEDQKLLFCIDQGAKAVDYNSQNEEDGDPHPATFPSNFLVVYRETGHSELGGNDDSPLENVVPAHGETL</sequence>
<dbReference type="EMBL" id="DS027054">
    <property type="protein sequence ID" value="EAW10354.1"/>
    <property type="molecule type" value="Genomic_DNA"/>
</dbReference>
<feature type="region of interest" description="Disordered" evidence="1">
    <location>
        <begin position="92"/>
        <end position="115"/>
    </location>
</feature>
<dbReference type="GeneID" id="4704184"/>
<gene>
    <name evidence="2" type="ORF">ACLA_048230</name>
</gene>